<keyword evidence="2" id="KW-0479">Metal-binding</keyword>
<dbReference type="Proteomes" id="UP000050741">
    <property type="component" value="Unassembled WGS sequence"/>
</dbReference>
<evidence type="ECO:0000313" key="11">
    <source>
        <dbReference type="WBParaSite" id="GPLIN_001274600"/>
    </source>
</evidence>
<keyword evidence="5" id="KW-0482">Metalloprotease</keyword>
<evidence type="ECO:0000256" key="2">
    <source>
        <dbReference type="ARBA" id="ARBA00022723"/>
    </source>
</evidence>
<reference evidence="11" key="3">
    <citation type="submission" date="2016-06" db="UniProtKB">
        <authorList>
            <consortium name="WormBaseParasite"/>
        </authorList>
    </citation>
    <scope>IDENTIFICATION</scope>
</reference>
<keyword evidence="7" id="KW-0732">Signal</keyword>
<evidence type="ECO:0000256" key="5">
    <source>
        <dbReference type="ARBA" id="ARBA00023049"/>
    </source>
</evidence>
<evidence type="ECO:0000259" key="9">
    <source>
        <dbReference type="PROSITE" id="PS01186"/>
    </source>
</evidence>
<evidence type="ECO:0000259" key="8">
    <source>
        <dbReference type="PROSITE" id="PS00022"/>
    </source>
</evidence>
<keyword evidence="3" id="KW-0378">Hydrolase</keyword>
<dbReference type="InterPro" id="IPR000742">
    <property type="entry name" value="EGF"/>
</dbReference>
<dbReference type="GO" id="GO:0006508">
    <property type="term" value="P:proteolysis"/>
    <property type="evidence" value="ECO:0007669"/>
    <property type="project" value="UniProtKB-KW"/>
</dbReference>
<feature type="signal peptide" evidence="7">
    <location>
        <begin position="1"/>
        <end position="20"/>
    </location>
</feature>
<dbReference type="WBParaSite" id="GPLIN_001274600">
    <property type="protein sequence ID" value="GPLIN_001274600"/>
    <property type="gene ID" value="GPLIN_001274600"/>
</dbReference>
<dbReference type="AlphaFoldDB" id="A0A183CIP0"/>
<dbReference type="GO" id="GO:0004222">
    <property type="term" value="F:metalloendopeptidase activity"/>
    <property type="evidence" value="ECO:0007669"/>
    <property type="project" value="TreeGrafter"/>
</dbReference>
<evidence type="ECO:0000256" key="7">
    <source>
        <dbReference type="SAM" id="SignalP"/>
    </source>
</evidence>
<feature type="domain" description="EGF-like" evidence="8 9">
    <location>
        <begin position="583"/>
        <end position="594"/>
    </location>
</feature>
<reference evidence="10" key="1">
    <citation type="submission" date="2013-12" db="EMBL/GenBank/DDBJ databases">
        <authorList>
            <person name="Aslett M."/>
        </authorList>
    </citation>
    <scope>NUCLEOTIDE SEQUENCE [LARGE SCALE GENOMIC DNA]</scope>
    <source>
        <strain evidence="10">Lindley</strain>
    </source>
</reference>
<evidence type="ECO:0000256" key="4">
    <source>
        <dbReference type="ARBA" id="ARBA00022833"/>
    </source>
</evidence>
<evidence type="ECO:0000313" key="10">
    <source>
        <dbReference type="Proteomes" id="UP000050741"/>
    </source>
</evidence>
<name>A0A183CIP0_GLOPA</name>
<feature type="chain" id="PRO_5008147682" evidence="7">
    <location>
        <begin position="21"/>
        <end position="845"/>
    </location>
</feature>
<feature type="region of interest" description="Disordered" evidence="6">
    <location>
        <begin position="400"/>
        <end position="433"/>
    </location>
</feature>
<organism evidence="10 11">
    <name type="scientific">Globodera pallida</name>
    <name type="common">Potato cyst nematode worm</name>
    <name type="synonym">Heterodera pallida</name>
    <dbReference type="NCBI Taxonomy" id="36090"/>
    <lineage>
        <taxon>Eukaryota</taxon>
        <taxon>Metazoa</taxon>
        <taxon>Ecdysozoa</taxon>
        <taxon>Nematoda</taxon>
        <taxon>Chromadorea</taxon>
        <taxon>Rhabditida</taxon>
        <taxon>Tylenchina</taxon>
        <taxon>Tylenchomorpha</taxon>
        <taxon>Tylenchoidea</taxon>
        <taxon>Heteroderidae</taxon>
        <taxon>Heteroderinae</taxon>
        <taxon>Globodera</taxon>
    </lineage>
</organism>
<evidence type="ECO:0000256" key="6">
    <source>
        <dbReference type="SAM" id="MobiDB-lite"/>
    </source>
</evidence>
<dbReference type="GO" id="GO:0046872">
    <property type="term" value="F:metal ion binding"/>
    <property type="evidence" value="ECO:0007669"/>
    <property type="project" value="UniProtKB-KW"/>
</dbReference>
<dbReference type="PANTHER" id="PTHR10127">
    <property type="entry name" value="DISCOIDIN, CUB, EGF, LAMININ , AND ZINC METALLOPROTEASE DOMAIN CONTAINING"/>
    <property type="match status" value="1"/>
</dbReference>
<feature type="compositionally biased region" description="Low complexity" evidence="6">
    <location>
        <begin position="139"/>
        <end position="148"/>
    </location>
</feature>
<feature type="region of interest" description="Disordered" evidence="6">
    <location>
        <begin position="123"/>
        <end position="155"/>
    </location>
</feature>
<evidence type="ECO:0000256" key="3">
    <source>
        <dbReference type="ARBA" id="ARBA00022801"/>
    </source>
</evidence>
<dbReference type="PANTHER" id="PTHR10127:SF780">
    <property type="entry name" value="METALLOENDOPEPTIDASE"/>
    <property type="match status" value="1"/>
</dbReference>
<keyword evidence="4" id="KW-0862">Zinc</keyword>
<sequence>MILLTFWLLLIALKACGVHGDEPPDEIWNMCENDLVTLDKKCQTRLICYQSKLAKDSGNWKVGALTSDNQSVEADFWKSIRFGAFMRDFNGMTFQIAALEIRQFIGKKDMKLCKTKCEAKWEPQTEAPKDSSTMKISRTEPSTSTTTPPEMPKAQHMNHLGINCVQIEFPMEIPNFSLNISTSSYWIACAVHQRDDKADHVQDNNTKIAEVANKDHFNACSKVPTSSVCNKSLELYACYKSIKNQTHINKEIAEICQKHLNQSFRLFAGFRLRICMQREAEKQMLAFETSLDFSFSEKMIKTTKKFPIKFGEVSELMEFVPFSFFEFGHQPSEIHTEYATGTVLDSIFNEQINGSWTKTLHFVPPLNENMEIYFQISKPGFTKLITRQANLLSYQDNPNKKDLKPFRRPSWDSMAFPSTEIPPNDKRTDDPLEDGDDVLYTKEQAQHKYDNLVKACAKCRNSSKLEKESSQRQKRQYLIETIQWEKEKFPIPIRFDLKSFGKEIEFAKAAIKGAVTWIMENTCVNFTFDKSNTTHGIQITDDGNGSDYCDLTIINRMYCNDSCGAENLCQNGGYPNPRQCSECFCPDGYGGKQCETLEEDSDCTSLGAHSTRELEADWQTRTFNPSINCVIDYECACHWRIKPKDGKKLRIQLKQLDLRPQCSARPCHRPFFEINFRKDKRAQGARLCCPDAIRQMSPSQNWIEAEEPGTEIIISAHLNGMNNVTIELTYETDGAKIVRSDECPDPRDLFIKERNPGQHVTCNADANVTSKSKQIPCSRSNESYVCHGANYTAQVNGRPTNKTQIFMECLKREDNPTKFWGYWEDKAQDPIHIDDIQCVQHHIMP</sequence>
<keyword evidence="10" id="KW-1185">Reference proteome</keyword>
<evidence type="ECO:0000256" key="1">
    <source>
        <dbReference type="ARBA" id="ARBA00022670"/>
    </source>
</evidence>
<dbReference type="PROSITE" id="PS00022">
    <property type="entry name" value="EGF_1"/>
    <property type="match status" value="1"/>
</dbReference>
<dbReference type="PROSITE" id="PS01186">
    <property type="entry name" value="EGF_2"/>
    <property type="match status" value="1"/>
</dbReference>
<reference evidence="10" key="2">
    <citation type="submission" date="2014-05" db="EMBL/GenBank/DDBJ databases">
        <title>The genome and life-stage specific transcriptomes of Globodera pallida elucidate key aspects of plant parasitism by a cyst nematode.</title>
        <authorList>
            <person name="Cotton J.A."/>
            <person name="Lilley C.J."/>
            <person name="Jones L.M."/>
            <person name="Kikuchi T."/>
            <person name="Reid A.J."/>
            <person name="Thorpe P."/>
            <person name="Tsai I.J."/>
            <person name="Beasley H."/>
            <person name="Blok V."/>
            <person name="Cock P.J.A."/>
            <person name="Van den Akker S.E."/>
            <person name="Holroyd N."/>
            <person name="Hunt M."/>
            <person name="Mantelin S."/>
            <person name="Naghra H."/>
            <person name="Pain A."/>
            <person name="Palomares-Rius J.E."/>
            <person name="Zarowiecki M."/>
            <person name="Berriman M."/>
            <person name="Jones J.T."/>
            <person name="Urwin P.E."/>
        </authorList>
    </citation>
    <scope>NUCLEOTIDE SEQUENCE [LARGE SCALE GENOMIC DNA]</scope>
    <source>
        <strain evidence="10">Lindley</strain>
    </source>
</reference>
<accession>A0A183CIP0</accession>
<keyword evidence="1" id="KW-0645">Protease</keyword>
<proteinExistence type="predicted"/>
<protein>
    <submittedName>
        <fullName evidence="11">EGF-like domain-containing protein</fullName>
    </submittedName>
</protein>